<evidence type="ECO:0000313" key="1">
    <source>
        <dbReference type="EMBL" id="CAB4791753.1"/>
    </source>
</evidence>
<protein>
    <submittedName>
        <fullName evidence="1">Unannotated protein</fullName>
    </submittedName>
</protein>
<dbReference type="EMBL" id="CAFAAB010000172">
    <property type="protein sequence ID" value="CAB4791753.1"/>
    <property type="molecule type" value="Genomic_DNA"/>
</dbReference>
<accession>A0A6J6X7G5</accession>
<name>A0A6J6X7G5_9ZZZZ</name>
<dbReference type="AlphaFoldDB" id="A0A6J6X7G5"/>
<organism evidence="1">
    <name type="scientific">freshwater metagenome</name>
    <dbReference type="NCBI Taxonomy" id="449393"/>
    <lineage>
        <taxon>unclassified sequences</taxon>
        <taxon>metagenomes</taxon>
        <taxon>ecological metagenomes</taxon>
    </lineage>
</organism>
<gene>
    <name evidence="1" type="ORF">UFOPK2958_01265</name>
</gene>
<sequence>MHPTVDRAVLLDKQITGSVEPVAPKRRESYFPTPRYVSHMTERPTPISWRVIWGRSVTTGFVTEVVEAYDSDEAMQMGFAMHPELLRPNFAIPVDPNHKTYGA</sequence>
<reference evidence="1" key="1">
    <citation type="submission" date="2020-05" db="EMBL/GenBank/DDBJ databases">
        <authorList>
            <person name="Chiriac C."/>
            <person name="Salcher M."/>
            <person name="Ghai R."/>
            <person name="Kavagutti S V."/>
        </authorList>
    </citation>
    <scope>NUCLEOTIDE SEQUENCE</scope>
</reference>
<proteinExistence type="predicted"/>